<organism evidence="2">
    <name type="scientific">Angomonas deanei</name>
    <dbReference type="NCBI Taxonomy" id="59799"/>
    <lineage>
        <taxon>Eukaryota</taxon>
        <taxon>Discoba</taxon>
        <taxon>Euglenozoa</taxon>
        <taxon>Kinetoplastea</taxon>
        <taxon>Metakinetoplastina</taxon>
        <taxon>Trypanosomatida</taxon>
        <taxon>Trypanosomatidae</taxon>
        <taxon>Strigomonadinae</taxon>
        <taxon>Angomonas</taxon>
    </lineage>
</organism>
<dbReference type="AlphaFoldDB" id="C6K3K9"/>
<protein>
    <submittedName>
        <fullName evidence="2">Uncharacterized protein</fullName>
    </submittedName>
</protein>
<sequence length="412" mass="44659">MSIFGADVAVYSGREKRFATPTRRRSPFCAADEELSALTSHCAAREHDFVGRPSNSTPVRLSSVSHPTISSSGKSRENTSPVSMRVPATRAAVSPRRRRCTGAGLNDVDGACASPRIHLAIPASARRLRREQSQLCERSCSWMVQDSASDLPSAKASLNTFEVRSVSGPPAITPSLSITPTDTCEDSTSSKYPFLRLVSEPIAVDGSIAASTAAMSPHADARPPSSPSFSFFTTAGERRATRFHAAFDSARESHDGPSMVSPRSFAFRSLHSPSNNDTAATASLSDSHVGAEGKIFSPLRFDARVAYAWPPPNAASMLQQRSSTDCVAADAEEGRPVVGTAQQVAQQQRLLHACVVAMSREKAELEKEVRRLRQRRVTSLLLRLLHLLVRLPCRILSQCFRVLMSSRKKLLA</sequence>
<proteinExistence type="predicted"/>
<gene>
    <name evidence="2" type="ORF">CDFL1M01_04</name>
</gene>
<name>C6K3K9_9TRYP</name>
<dbReference type="EMBL" id="GQ153660">
    <property type="protein sequence ID" value="ACS87797.1"/>
    <property type="molecule type" value="Genomic_DNA"/>
</dbReference>
<feature type="region of interest" description="Disordered" evidence="1">
    <location>
        <begin position="49"/>
        <end position="97"/>
    </location>
</feature>
<evidence type="ECO:0000256" key="1">
    <source>
        <dbReference type="SAM" id="MobiDB-lite"/>
    </source>
</evidence>
<feature type="compositionally biased region" description="Polar residues" evidence="1">
    <location>
        <begin position="53"/>
        <end position="82"/>
    </location>
</feature>
<accession>C6K3K9</accession>
<reference evidence="2" key="1">
    <citation type="submission" date="2009-05" db="EMBL/GenBank/DDBJ databases">
        <title>The evolution of amastin surface glycoproteins in trypanosomatid parasites.</title>
        <authorList>
            <person name="Jackson A.P."/>
        </authorList>
    </citation>
    <scope>NUCLEOTIDE SEQUENCE</scope>
    <source>
        <strain evidence="2">ATCC 30255</strain>
    </source>
</reference>
<evidence type="ECO:0000313" key="2">
    <source>
        <dbReference type="EMBL" id="ACS87797.1"/>
    </source>
</evidence>